<dbReference type="Gene3D" id="3.40.1090.10">
    <property type="entry name" value="Cytosolic phospholipase A2 catalytic domain"/>
    <property type="match status" value="1"/>
</dbReference>
<organism evidence="4 5">
    <name type="scientific">candidate division WOR-3 bacterium</name>
    <dbReference type="NCBI Taxonomy" id="2052148"/>
    <lineage>
        <taxon>Bacteria</taxon>
        <taxon>Bacteria division WOR-3</taxon>
    </lineage>
</organism>
<accession>A0A9D5QCX9</accession>
<keyword evidence="2" id="KW-0442">Lipid degradation</keyword>
<dbReference type="InterPro" id="IPR002641">
    <property type="entry name" value="PNPLA_dom"/>
</dbReference>
<keyword evidence="2" id="KW-0378">Hydrolase</keyword>
<protein>
    <recommendedName>
        <fullName evidence="3">PNPLA domain-containing protein</fullName>
    </recommendedName>
</protein>
<name>A0A9D5QCX9_UNCW3</name>
<dbReference type="SUPFAM" id="SSF52151">
    <property type="entry name" value="FabD/lysophospholipase-like"/>
    <property type="match status" value="1"/>
</dbReference>
<comment type="caution">
    <text evidence="2">Lacks conserved residue(s) required for the propagation of feature annotation.</text>
</comment>
<dbReference type="PROSITE" id="PS51635">
    <property type="entry name" value="PNPLA"/>
    <property type="match status" value="1"/>
</dbReference>
<feature type="short sequence motif" description="GXSXG" evidence="2">
    <location>
        <begin position="48"/>
        <end position="52"/>
    </location>
</feature>
<feature type="short sequence motif" description="DGA/G" evidence="2">
    <location>
        <begin position="186"/>
        <end position="188"/>
    </location>
</feature>
<reference evidence="4" key="1">
    <citation type="submission" date="2019-11" db="EMBL/GenBank/DDBJ databases">
        <title>Microbial mats filling the niche in hypersaline microbial mats.</title>
        <authorList>
            <person name="Wong H.L."/>
            <person name="Macleod F.I."/>
            <person name="White R.A. III"/>
            <person name="Burns B.P."/>
        </authorList>
    </citation>
    <scope>NUCLEOTIDE SEQUENCE</scope>
    <source>
        <strain evidence="4">Bin_327</strain>
    </source>
</reference>
<feature type="active site" description="Nucleophile" evidence="2">
    <location>
        <position position="50"/>
    </location>
</feature>
<comment type="caution">
    <text evidence="4">The sequence shown here is derived from an EMBL/GenBank/DDBJ whole genome shotgun (WGS) entry which is preliminary data.</text>
</comment>
<dbReference type="Proteomes" id="UP000630660">
    <property type="component" value="Unassembled WGS sequence"/>
</dbReference>
<gene>
    <name evidence="4" type="ORF">GF359_04555</name>
</gene>
<keyword evidence="1 2" id="KW-0443">Lipid metabolism</keyword>
<feature type="domain" description="PNPLA" evidence="3">
    <location>
        <begin position="11"/>
        <end position="200"/>
    </location>
</feature>
<dbReference type="EMBL" id="WJKJ01000149">
    <property type="protein sequence ID" value="MBD3364466.1"/>
    <property type="molecule type" value="Genomic_DNA"/>
</dbReference>
<proteinExistence type="predicted"/>
<dbReference type="GO" id="GO:0016042">
    <property type="term" value="P:lipid catabolic process"/>
    <property type="evidence" value="ECO:0007669"/>
    <property type="project" value="UniProtKB-UniRule"/>
</dbReference>
<dbReference type="GO" id="GO:0016787">
    <property type="term" value="F:hydrolase activity"/>
    <property type="evidence" value="ECO:0007669"/>
    <property type="project" value="UniProtKB-UniRule"/>
</dbReference>
<evidence type="ECO:0000313" key="5">
    <source>
        <dbReference type="Proteomes" id="UP000630660"/>
    </source>
</evidence>
<evidence type="ECO:0000313" key="4">
    <source>
        <dbReference type="EMBL" id="MBD3364466.1"/>
    </source>
</evidence>
<evidence type="ECO:0000259" key="3">
    <source>
        <dbReference type="PROSITE" id="PS51635"/>
    </source>
</evidence>
<feature type="active site" description="Proton acceptor" evidence="2">
    <location>
        <position position="186"/>
    </location>
</feature>
<evidence type="ECO:0000256" key="2">
    <source>
        <dbReference type="PROSITE-ProRule" id="PRU01161"/>
    </source>
</evidence>
<evidence type="ECO:0000256" key="1">
    <source>
        <dbReference type="ARBA" id="ARBA00023098"/>
    </source>
</evidence>
<dbReference type="InterPro" id="IPR016035">
    <property type="entry name" value="Acyl_Trfase/lysoPLipase"/>
</dbReference>
<sequence>MLDIFTKKTGFVFSGAGARIAQECALSEVLIKGLTPSGEKIVPDVMSGSSAGAINIVAINAILDPGVEFGWEEYKNEVLFPLKNKDVYTFTPFAPFLGDSVFETNPLRKLFKDIVEERIGYKTLGDLYLPTYISVVRRSSGRNLRLSAKSKKHSSYTLVDVLMATSAFPVVFPTQRIRGLSGRFFDGGTGRDDLPVEAFAKEKCRRIYIISKMRSKRRAKRETGITPSLKEFVKEKMRFELSENALLAIDFLMDDLFVCELDRAIELASDKAFLYIPKLSKDYPILDFSTQEKQYAETIAWAKKTDPLHLTPVTVKRRRFLA</sequence>
<dbReference type="Pfam" id="PF01734">
    <property type="entry name" value="Patatin"/>
    <property type="match status" value="1"/>
</dbReference>
<dbReference type="AlphaFoldDB" id="A0A9D5QCX9"/>